<reference evidence="4 6" key="2">
    <citation type="journal article" date="2018" name="Elife">
        <title>Functional genomics of lipid metabolism in the oleaginous yeast Rhodosporidium toruloides.</title>
        <authorList>
            <person name="Coradetti S.T."/>
            <person name="Pinel D."/>
            <person name="Geiselman G."/>
            <person name="Ito M."/>
            <person name="Mondo S."/>
            <person name="Reilly M.C."/>
            <person name="Cheng Y.F."/>
            <person name="Bauer S."/>
            <person name="Grigoriev I."/>
            <person name="Gladden J.M."/>
            <person name="Simmons B.A."/>
            <person name="Brem R."/>
            <person name="Arkin A.P."/>
            <person name="Skerker J.M."/>
        </authorList>
    </citation>
    <scope>NUCLEOTIDE SEQUENCE [LARGE SCALE GENOMIC DNA]</scope>
    <source>
        <strain evidence="4 6">NBRC 0880</strain>
    </source>
</reference>
<evidence type="ECO:0000313" key="3">
    <source>
        <dbReference type="EMBL" id="CTR09272.1"/>
    </source>
</evidence>
<evidence type="ECO:0000256" key="2">
    <source>
        <dbReference type="SAM" id="SignalP"/>
    </source>
</evidence>
<evidence type="ECO:0000313" key="5">
    <source>
        <dbReference type="Proteomes" id="UP000199069"/>
    </source>
</evidence>
<evidence type="ECO:0000256" key="1">
    <source>
        <dbReference type="SAM" id="MobiDB-lite"/>
    </source>
</evidence>
<sequence length="273" mass="27580">MPSFKSCLASLALVALAFAPVNASKATSAGVVARNQHAERSVKSSAAVARRNAAAKALKKRAGRTTFAGRKTAAKGTSSSSNAAPVSKTDPYAANSAFLNTKAALAAAKIRCGTNAICRTKGPAAPANGDSFCIAGSCTFRCNDGYAPGGTDGTQCVPSQTQCGGVTCDVPQFGYATCNADGTCNIGCAAGYQRYSTNAAQTGPYYCFATQSDAANCGTPGNACPASYNGIGDSVCKFGTCRVSCPAGYALRKAQSSTNPYYCYNGQSSLGPA</sequence>
<feature type="region of interest" description="Disordered" evidence="1">
    <location>
        <begin position="60"/>
        <end position="86"/>
    </location>
</feature>
<accession>A0A0K3CKS7</accession>
<proteinExistence type="predicted"/>
<keyword evidence="2" id="KW-0732">Signal</keyword>
<organism evidence="3 5">
    <name type="scientific">Rhodotorula toruloides</name>
    <name type="common">Yeast</name>
    <name type="synonym">Rhodosporidium toruloides</name>
    <dbReference type="NCBI Taxonomy" id="5286"/>
    <lineage>
        <taxon>Eukaryota</taxon>
        <taxon>Fungi</taxon>
        <taxon>Dikarya</taxon>
        <taxon>Basidiomycota</taxon>
        <taxon>Pucciniomycotina</taxon>
        <taxon>Microbotryomycetes</taxon>
        <taxon>Sporidiobolales</taxon>
        <taxon>Sporidiobolaceae</taxon>
        <taxon>Rhodotorula</taxon>
    </lineage>
</organism>
<name>A0A0K3CKS7_RHOTO</name>
<reference evidence="3 5" key="1">
    <citation type="submission" date="2015-07" db="EMBL/GenBank/DDBJ databases">
        <authorList>
            <person name="Cajimat M.N.B."/>
            <person name="Milazzo M.L."/>
            <person name="Fulhorst C.F."/>
        </authorList>
    </citation>
    <scope>NUCLEOTIDE SEQUENCE [LARGE SCALE GENOMIC DNA]</scope>
    <source>
        <strain evidence="3">Single colony</strain>
    </source>
</reference>
<dbReference type="Proteomes" id="UP000239560">
    <property type="component" value="Unassembled WGS sequence"/>
</dbReference>
<feature type="chain" id="PRO_5036294109" evidence="2">
    <location>
        <begin position="24"/>
        <end position="273"/>
    </location>
</feature>
<evidence type="ECO:0000313" key="6">
    <source>
        <dbReference type="Proteomes" id="UP000239560"/>
    </source>
</evidence>
<evidence type="ECO:0000313" key="4">
    <source>
        <dbReference type="EMBL" id="PRQ72896.1"/>
    </source>
</evidence>
<dbReference type="Proteomes" id="UP000199069">
    <property type="component" value="Unassembled WGS sequence"/>
</dbReference>
<dbReference type="OMA" id="QCGGVTC"/>
<protein>
    <submittedName>
        <fullName evidence="3">FGENESH: predicted gene_9.479 protein</fullName>
    </submittedName>
</protein>
<feature type="compositionally biased region" description="Polar residues" evidence="1">
    <location>
        <begin position="75"/>
        <end position="84"/>
    </location>
</feature>
<keyword evidence="5" id="KW-1185">Reference proteome</keyword>
<feature type="signal peptide" evidence="2">
    <location>
        <begin position="1"/>
        <end position="23"/>
    </location>
</feature>
<gene>
    <name evidence="3" type="primary">FGENESH: predicted gene_9.479</name>
    <name evidence="4" type="ORF">AAT19DRAFT_16820</name>
    <name evidence="3" type="ORF">BN2166_0051330</name>
</gene>
<dbReference type="AlphaFoldDB" id="A0A0K3CKS7"/>
<dbReference type="EMBL" id="CWKI01000009">
    <property type="protein sequence ID" value="CTR09272.1"/>
    <property type="molecule type" value="Genomic_DNA"/>
</dbReference>
<dbReference type="OrthoDB" id="2525203at2759"/>
<dbReference type="EMBL" id="LCTV02000009">
    <property type="protein sequence ID" value="PRQ72896.1"/>
    <property type="molecule type" value="Genomic_DNA"/>
</dbReference>